<dbReference type="Proteomes" id="UP000264231">
    <property type="component" value="Plasmid lp159"/>
</dbReference>
<dbReference type="EMBL" id="CP015630">
    <property type="protein sequence ID" value="ANF34372.1"/>
    <property type="molecule type" value="Genomic_DNA"/>
</dbReference>
<organism evidence="1 2">
    <name type="scientific">Borrelia turicatae</name>
    <dbReference type="NCBI Taxonomy" id="142"/>
    <lineage>
        <taxon>Bacteria</taxon>
        <taxon>Pseudomonadati</taxon>
        <taxon>Spirochaetota</taxon>
        <taxon>Spirochaetia</taxon>
        <taxon>Spirochaetales</taxon>
        <taxon>Borreliaceae</taxon>
        <taxon>Borrelia</taxon>
    </lineage>
</organism>
<keyword evidence="1" id="KW-0614">Plasmid</keyword>
<evidence type="ECO:0000313" key="2">
    <source>
        <dbReference type="Proteomes" id="UP000264231"/>
    </source>
</evidence>
<evidence type="ECO:0008006" key="3">
    <source>
        <dbReference type="Google" id="ProtNLM"/>
    </source>
</evidence>
<sequence length="264" mass="29929">MKRICMVICVLSVLGFVACVGPMGPRGLSGPKGHTGQKGLKGHNGRSDVDLLKANYLNLVRVYNTNYETFKSRKADFDKIIPFSSAEFNNEFVTEKQRNYVYAGLGYRVSDIEIVKQIITGFMNIVSDANKRYVNDLLLALRDSAQYVHEVIEIMDAGNDFDLAKLKREINEEDISELNAMLMEMLYRRASVLDDIENMLDSTKLFLVNLSILHHIASVRSKLDPIVLFDGKIHKKIYVGDESLKNLRDAIEKKVNNIKQILLP</sequence>
<accession>A0A172XCU3</accession>
<name>A0A172XCU3_BORTU</name>
<reference evidence="1 2" key="1">
    <citation type="submission" date="2016-05" db="EMBL/GenBank/DDBJ databases">
        <title>Chromosome and linear plasmid sequence of a 2015 human isolate of tick-borne relapsing fever spirochete, Borrelia turicatae.</title>
        <authorList>
            <person name="Kingry L.C."/>
            <person name="Dhwani B."/>
            <person name="Replogle A."/>
            <person name="Sexton C."/>
            <person name="Rowe L."/>
            <person name="Stermole B.M."/>
            <person name="Christensen A.M."/>
            <person name="Schriefer M.E."/>
        </authorList>
    </citation>
    <scope>NUCLEOTIDE SEQUENCE [LARGE SCALE GENOMIC DNA]</scope>
    <source>
        <strain evidence="1 2">BTE5EL</strain>
        <plasmid evidence="1 2">lp159</plasmid>
    </source>
</reference>
<dbReference type="AlphaFoldDB" id="A0A172XCU3"/>
<protein>
    <recommendedName>
        <fullName evidence="3">Lipoprotein</fullName>
    </recommendedName>
</protein>
<evidence type="ECO:0000313" key="1">
    <source>
        <dbReference type="EMBL" id="ANF34372.1"/>
    </source>
</evidence>
<dbReference type="RefSeq" id="WP_119024341.1">
    <property type="nucleotide sequence ID" value="NZ_CP015630.1"/>
</dbReference>
<dbReference type="Gene3D" id="1.20.5.320">
    <property type="entry name" value="6-Phosphogluconate Dehydrogenase, domain 3"/>
    <property type="match status" value="1"/>
</dbReference>
<proteinExistence type="predicted"/>
<dbReference type="PROSITE" id="PS51257">
    <property type="entry name" value="PROKAR_LIPOPROTEIN"/>
    <property type="match status" value="1"/>
</dbReference>
<gene>
    <name evidence="1" type="ORF">A7978_04490</name>
</gene>
<geneLocation type="plasmid" evidence="1 2">
    <name>lp159</name>
</geneLocation>